<feature type="transmembrane region" description="Helical" evidence="2">
    <location>
        <begin position="90"/>
        <end position="115"/>
    </location>
</feature>
<dbReference type="RefSeq" id="WP_229734983.1">
    <property type="nucleotide sequence ID" value="NZ_BAABKH010000005.1"/>
</dbReference>
<reference evidence="3" key="2">
    <citation type="submission" date="2020-09" db="EMBL/GenBank/DDBJ databases">
        <authorList>
            <person name="Sun Q."/>
            <person name="Zhou Y."/>
        </authorList>
    </citation>
    <scope>NUCLEOTIDE SEQUENCE</scope>
    <source>
        <strain evidence="3">CGMCC 1.12160</strain>
    </source>
</reference>
<keyword evidence="2" id="KW-0472">Membrane</keyword>
<name>A0A917BKF4_9MICO</name>
<keyword evidence="4" id="KW-1185">Reference proteome</keyword>
<evidence type="ECO:0000313" key="3">
    <source>
        <dbReference type="EMBL" id="GGF47342.1"/>
    </source>
</evidence>
<dbReference type="InterPro" id="IPR007313">
    <property type="entry name" value="FxsA"/>
</dbReference>
<dbReference type="Pfam" id="PF04186">
    <property type="entry name" value="FxsA"/>
    <property type="match status" value="1"/>
</dbReference>
<dbReference type="AlphaFoldDB" id="A0A917BKF4"/>
<accession>A0A917BKF4</accession>
<dbReference type="EMBL" id="BMEM01000001">
    <property type="protein sequence ID" value="GGF47342.1"/>
    <property type="molecule type" value="Genomic_DNA"/>
</dbReference>
<feature type="compositionally biased region" description="Pro residues" evidence="1">
    <location>
        <begin position="163"/>
        <end position="178"/>
    </location>
</feature>
<protein>
    <submittedName>
        <fullName evidence="3">Uncharacterized protein</fullName>
    </submittedName>
</protein>
<keyword evidence="2" id="KW-1133">Transmembrane helix</keyword>
<evidence type="ECO:0000256" key="1">
    <source>
        <dbReference type="SAM" id="MobiDB-lite"/>
    </source>
</evidence>
<dbReference type="Proteomes" id="UP000605670">
    <property type="component" value="Unassembled WGS sequence"/>
</dbReference>
<keyword evidence="2" id="KW-0812">Transmembrane</keyword>
<dbReference type="GO" id="GO:0016020">
    <property type="term" value="C:membrane"/>
    <property type="evidence" value="ECO:0007669"/>
    <property type="project" value="InterPro"/>
</dbReference>
<proteinExistence type="predicted"/>
<feature type="transmembrane region" description="Helical" evidence="2">
    <location>
        <begin position="18"/>
        <end position="37"/>
    </location>
</feature>
<gene>
    <name evidence="3" type="ORF">GCM10011366_13900</name>
</gene>
<reference evidence="3" key="1">
    <citation type="journal article" date="2014" name="Int. J. Syst. Evol. Microbiol.">
        <title>Complete genome sequence of Corynebacterium casei LMG S-19264T (=DSM 44701T), isolated from a smear-ripened cheese.</title>
        <authorList>
            <consortium name="US DOE Joint Genome Institute (JGI-PGF)"/>
            <person name="Walter F."/>
            <person name="Albersmeier A."/>
            <person name="Kalinowski J."/>
            <person name="Ruckert C."/>
        </authorList>
    </citation>
    <scope>NUCLEOTIDE SEQUENCE</scope>
    <source>
        <strain evidence="3">CGMCC 1.12160</strain>
    </source>
</reference>
<feature type="region of interest" description="Disordered" evidence="1">
    <location>
        <begin position="158"/>
        <end position="178"/>
    </location>
</feature>
<dbReference type="PANTHER" id="PTHR35335:SF1">
    <property type="entry name" value="UPF0716 PROTEIN FXSA"/>
    <property type="match status" value="1"/>
</dbReference>
<dbReference type="PANTHER" id="PTHR35335">
    <property type="entry name" value="UPF0716 PROTEIN FXSA"/>
    <property type="match status" value="1"/>
</dbReference>
<dbReference type="NCBIfam" id="NF008528">
    <property type="entry name" value="PRK11463.1-2"/>
    <property type="match status" value="1"/>
</dbReference>
<feature type="transmembrane region" description="Helical" evidence="2">
    <location>
        <begin position="43"/>
        <end position="61"/>
    </location>
</feature>
<comment type="caution">
    <text evidence="3">The sequence shown here is derived from an EMBL/GenBank/DDBJ whole genome shotgun (WGS) entry which is preliminary data.</text>
</comment>
<evidence type="ECO:0000256" key="2">
    <source>
        <dbReference type="SAM" id="Phobius"/>
    </source>
</evidence>
<evidence type="ECO:0000313" key="4">
    <source>
        <dbReference type="Proteomes" id="UP000605670"/>
    </source>
</evidence>
<sequence length="178" mass="18893">MTADPTTSPRRRTLTLRWVLAGLLLLPVVEIVLLVMVGQAIGLGWTLLLLLVMAVLGAWLARRETGRTFRALQASMRSGRMPTDEATDAIIVMVGGVLLLLPGFLTDVVGVLLVLPFTRPVARRLLQTVVAARVLAAVGAPTTGARRPTGRGDVIEGEVISHTPPPGTTPTAPPSLDR</sequence>
<organism evidence="3 4">
    <name type="scientific">Ornithinimicrobium tianjinense</name>
    <dbReference type="NCBI Taxonomy" id="1195761"/>
    <lineage>
        <taxon>Bacteria</taxon>
        <taxon>Bacillati</taxon>
        <taxon>Actinomycetota</taxon>
        <taxon>Actinomycetes</taxon>
        <taxon>Micrococcales</taxon>
        <taxon>Ornithinimicrobiaceae</taxon>
        <taxon>Ornithinimicrobium</taxon>
    </lineage>
</organism>